<organism evidence="3 4">
    <name type="scientific">Winslowiella toletana</name>
    <dbReference type="NCBI Taxonomy" id="92490"/>
    <lineage>
        <taxon>Bacteria</taxon>
        <taxon>Pseudomonadati</taxon>
        <taxon>Pseudomonadota</taxon>
        <taxon>Gammaproteobacteria</taxon>
        <taxon>Enterobacterales</taxon>
        <taxon>Erwiniaceae</taxon>
        <taxon>Winslowiella</taxon>
    </lineage>
</organism>
<dbReference type="CDD" id="cd10456">
    <property type="entry name" value="GIY-YIG_UPF0213"/>
    <property type="match status" value="1"/>
</dbReference>
<evidence type="ECO:0000313" key="3">
    <source>
        <dbReference type="EMBL" id="MBP2168447.1"/>
    </source>
</evidence>
<evidence type="ECO:0000313" key="4">
    <source>
        <dbReference type="Proteomes" id="UP001195624"/>
    </source>
</evidence>
<dbReference type="InterPro" id="IPR050190">
    <property type="entry name" value="UPF0213_domain"/>
</dbReference>
<keyword evidence="3" id="KW-0378">Hydrolase</keyword>
<dbReference type="PANTHER" id="PTHR34477:SF1">
    <property type="entry name" value="UPF0213 PROTEIN YHBQ"/>
    <property type="match status" value="1"/>
</dbReference>
<dbReference type="Gene3D" id="3.40.1440.10">
    <property type="entry name" value="GIY-YIG endonuclease"/>
    <property type="match status" value="1"/>
</dbReference>
<dbReference type="GO" id="GO:0004519">
    <property type="term" value="F:endonuclease activity"/>
    <property type="evidence" value="ECO:0007669"/>
    <property type="project" value="UniProtKB-KW"/>
</dbReference>
<dbReference type="InterPro" id="IPR035901">
    <property type="entry name" value="GIY-YIG_endonuc_sf"/>
</dbReference>
<protein>
    <submittedName>
        <fullName evidence="3">Endonuclease</fullName>
    </submittedName>
</protein>
<dbReference type="Pfam" id="PF01541">
    <property type="entry name" value="GIY-YIG"/>
    <property type="match status" value="1"/>
</dbReference>
<reference evidence="4" key="1">
    <citation type="submission" date="2023-07" db="EMBL/GenBank/DDBJ databases">
        <title>Genome mining of underrepresented organisms for secondary metabolites.</title>
        <authorList>
            <person name="D'Agostino P.M."/>
        </authorList>
    </citation>
    <scope>NUCLEOTIDE SEQUENCE [LARGE SCALE GENOMIC DNA]</scope>
    <source>
        <strain evidence="4">WS4403</strain>
    </source>
</reference>
<evidence type="ECO:0000256" key="1">
    <source>
        <dbReference type="ARBA" id="ARBA00007435"/>
    </source>
</evidence>
<keyword evidence="3" id="KW-0255">Endonuclease</keyword>
<proteinExistence type="inferred from homology"/>
<dbReference type="PANTHER" id="PTHR34477">
    <property type="entry name" value="UPF0213 PROTEIN YHBQ"/>
    <property type="match status" value="1"/>
</dbReference>
<dbReference type="Proteomes" id="UP001195624">
    <property type="component" value="Unassembled WGS sequence"/>
</dbReference>
<feature type="domain" description="GIY-YIG" evidence="2">
    <location>
        <begin position="22"/>
        <end position="97"/>
    </location>
</feature>
<gene>
    <name evidence="3" type="ORF">J2125_001639</name>
</gene>
<keyword evidence="3" id="KW-0540">Nuclease</keyword>
<dbReference type="PROSITE" id="PS50164">
    <property type="entry name" value="GIY_YIG"/>
    <property type="match status" value="1"/>
</dbReference>
<dbReference type="SUPFAM" id="SSF82771">
    <property type="entry name" value="GIY-YIG endonuclease"/>
    <property type="match status" value="1"/>
</dbReference>
<accession>A0ABS4P732</accession>
<dbReference type="InterPro" id="IPR000305">
    <property type="entry name" value="GIY-YIG_endonuc"/>
</dbReference>
<comment type="caution">
    <text evidence="3">The sequence shown here is derived from an EMBL/GenBank/DDBJ whole genome shotgun (WGS) entry which is preliminary data.</text>
</comment>
<comment type="similarity">
    <text evidence="1">Belongs to the UPF0213 family.</text>
</comment>
<sequence length="115" mass="12920">MGTMLTDYRQLRLTMSSDSAPVLWQLYILRTASGVLYTGITNDVARRLRQHQEGKGAKALRGKGPLALMFYCDAGDRSSASKLEYQVKQLKRQDKIRLVASQPESLSEWLANRSG</sequence>
<keyword evidence="4" id="KW-1185">Reference proteome</keyword>
<name>A0ABS4P732_9GAMM</name>
<dbReference type="EMBL" id="JAGGMQ010000001">
    <property type="protein sequence ID" value="MBP2168447.1"/>
    <property type="molecule type" value="Genomic_DNA"/>
</dbReference>
<evidence type="ECO:0000259" key="2">
    <source>
        <dbReference type="PROSITE" id="PS50164"/>
    </source>
</evidence>